<proteinExistence type="predicted"/>
<dbReference type="SUPFAM" id="SSF56935">
    <property type="entry name" value="Porins"/>
    <property type="match status" value="1"/>
</dbReference>
<name>A0A5D9C7D7_9SPHN</name>
<evidence type="ECO:0000313" key="2">
    <source>
        <dbReference type="EMBL" id="TZG27788.1"/>
    </source>
</evidence>
<evidence type="ECO:0000313" key="3">
    <source>
        <dbReference type="Proteomes" id="UP000322077"/>
    </source>
</evidence>
<keyword evidence="3" id="KW-1185">Reference proteome</keyword>
<feature type="signal peptide" evidence="1">
    <location>
        <begin position="1"/>
        <end position="25"/>
    </location>
</feature>
<accession>A0A5D9C7D7</accession>
<keyword evidence="1" id="KW-0732">Signal</keyword>
<dbReference type="Proteomes" id="UP000322077">
    <property type="component" value="Unassembled WGS sequence"/>
</dbReference>
<protein>
    <recommendedName>
        <fullName evidence="4">TonB-dependent receptor</fullName>
    </recommendedName>
</protein>
<reference evidence="2 3" key="1">
    <citation type="submission" date="2019-08" db="EMBL/GenBank/DDBJ databases">
        <authorList>
            <person name="Wang G."/>
            <person name="Xu Z."/>
        </authorList>
    </citation>
    <scope>NUCLEOTIDE SEQUENCE [LARGE SCALE GENOMIC DNA]</scope>
    <source>
        <strain evidence="2 3">ZX</strain>
    </source>
</reference>
<gene>
    <name evidence="2" type="ORF">FYJ91_09495</name>
</gene>
<comment type="caution">
    <text evidence="2">The sequence shown here is derived from an EMBL/GenBank/DDBJ whole genome shotgun (WGS) entry which is preliminary data.</text>
</comment>
<feature type="chain" id="PRO_5022781260" description="TonB-dependent receptor" evidence="1">
    <location>
        <begin position="26"/>
        <end position="681"/>
    </location>
</feature>
<sequence>MMRRHKPLHFLLFGGIIIVASPAAAQTAVNSYQSSFFTPFSPANALEIVRRVPGFVIEKVDEDIRGFSQAAGNVVINGQRPSSKSDTVEVILSRIPANRVVRVEVGSGERFGSEYTAKAQVLNLVLSDAGGIAGTAEGSVRRDFRGRLAPEASLSGLLRRGKSTFNLSGALTNGVYTEEGFDRITTLPSGALREFRDKVNVTTEPTYTVSGSWAHDGGANRTAHINARLAQANFKLDQRNDVFPATGPARNDALTQRYDVRRIEIGGDVTRPFAGGGVKLVGLATRRDRDNVDTVFLRANGASLGGNQQTTDDVSEETLARLVWNRGNLLGWSVEIGGEAAINKLDSDVGLFDVTPAGGRNRIDLPIDQAVVKEKRGELFVNAGRPITKALRADLGFTYEASRLTVSGDATAERTLRFPKPKATIDWRPRGGWHAQLSVSRTVAQLQFEDFISSATLAAEQINGGNANLVPQRAWEVLATIERPILGDGLVKIELGHDKVSKVQDRVPTPEGFDAPGNLGSGDKWIARAKVDTPLKSIGIKGGRLTLYGSYVGTSVVDPYTLEKRPFSNFDAFYFEINFRQDLGKFAWGLDAEGNTHSTTFRRNELDRFSQRNPYTSVFVEYRPSARTTLNLTLGNVTQAPSYRRRTFFFPDRTNPDPGQLEIRKRNRHVLPTLKIKHSFG</sequence>
<dbReference type="AlphaFoldDB" id="A0A5D9C7D7"/>
<dbReference type="EMBL" id="VTOU01000002">
    <property type="protein sequence ID" value="TZG27788.1"/>
    <property type="molecule type" value="Genomic_DNA"/>
</dbReference>
<evidence type="ECO:0000256" key="1">
    <source>
        <dbReference type="SAM" id="SignalP"/>
    </source>
</evidence>
<evidence type="ECO:0008006" key="4">
    <source>
        <dbReference type="Google" id="ProtNLM"/>
    </source>
</evidence>
<organism evidence="2 3">
    <name type="scientific">Sphingomonas montanisoli</name>
    <dbReference type="NCBI Taxonomy" id="2606412"/>
    <lineage>
        <taxon>Bacteria</taxon>
        <taxon>Pseudomonadati</taxon>
        <taxon>Pseudomonadota</taxon>
        <taxon>Alphaproteobacteria</taxon>
        <taxon>Sphingomonadales</taxon>
        <taxon>Sphingomonadaceae</taxon>
        <taxon>Sphingomonas</taxon>
    </lineage>
</organism>